<dbReference type="Proteomes" id="UP000677515">
    <property type="component" value="Chromosome"/>
</dbReference>
<dbReference type="Gene3D" id="3.30.460.10">
    <property type="entry name" value="Beta Polymerase, domain 2"/>
    <property type="match status" value="1"/>
</dbReference>
<proteinExistence type="predicted"/>
<dbReference type="RefSeq" id="WP_159338140.1">
    <property type="nucleotide sequence ID" value="NZ_AP024329.1"/>
</dbReference>
<gene>
    <name evidence="1" type="ORF">ERHA53_23460</name>
</gene>
<sequence>MRTVTVTAYDKRWPDLFEAESALLLATLGNIIFRIHHIGSTSVPELAAKPVIDILLEVNGLTELDNANAAMKLNGYTARGENGIPNRRYFTKGGDQRSHQVHAFAVGDSQIIKHLAFRDYLINNKDAAEEYAEIKRAAVLASGNDVHRYSAFKTAFIEHHLRLALTGAECSASHTKP</sequence>
<dbReference type="PANTHER" id="PTHR34822">
    <property type="entry name" value="GRPB DOMAIN PROTEIN (AFU_ORTHOLOGUE AFUA_1G01530)"/>
    <property type="match status" value="1"/>
</dbReference>
<evidence type="ECO:0000313" key="2">
    <source>
        <dbReference type="Proteomes" id="UP000677515"/>
    </source>
</evidence>
<evidence type="ECO:0008006" key="3">
    <source>
        <dbReference type="Google" id="ProtNLM"/>
    </source>
</evidence>
<dbReference type="Pfam" id="PF04229">
    <property type="entry name" value="GrpB"/>
    <property type="match status" value="1"/>
</dbReference>
<dbReference type="PANTHER" id="PTHR34822:SF1">
    <property type="entry name" value="GRPB FAMILY PROTEIN"/>
    <property type="match status" value="1"/>
</dbReference>
<dbReference type="InterPro" id="IPR007344">
    <property type="entry name" value="GrpB/CoaE"/>
</dbReference>
<dbReference type="EMBL" id="AP024329">
    <property type="protein sequence ID" value="BCQ35003.1"/>
    <property type="molecule type" value="Genomic_DNA"/>
</dbReference>
<keyword evidence="2" id="KW-1185">Reference proteome</keyword>
<dbReference type="InterPro" id="IPR043519">
    <property type="entry name" value="NT_sf"/>
</dbReference>
<reference evidence="1 2" key="1">
    <citation type="submission" date="2021-01" db="EMBL/GenBank/DDBJ databases">
        <title>Complete genome sequence of Erwinia rhapontici MAFF 311153.</title>
        <authorList>
            <person name="Morohoshi T."/>
            <person name="Someya N."/>
        </authorList>
    </citation>
    <scope>NUCLEOTIDE SEQUENCE [LARGE SCALE GENOMIC DNA]</scope>
    <source>
        <strain evidence="1 2">MAFF 311153</strain>
    </source>
</reference>
<evidence type="ECO:0000313" key="1">
    <source>
        <dbReference type="EMBL" id="BCQ35003.1"/>
    </source>
</evidence>
<dbReference type="SUPFAM" id="SSF81301">
    <property type="entry name" value="Nucleotidyltransferase"/>
    <property type="match status" value="1"/>
</dbReference>
<protein>
    <recommendedName>
        <fullName evidence="3">GrpB protein</fullName>
    </recommendedName>
</protein>
<organism evidence="1 2">
    <name type="scientific">Erwinia rhapontici</name>
    <name type="common">Pectobacterium rhapontici</name>
    <dbReference type="NCBI Taxonomy" id="55212"/>
    <lineage>
        <taxon>Bacteria</taxon>
        <taxon>Pseudomonadati</taxon>
        <taxon>Pseudomonadota</taxon>
        <taxon>Gammaproteobacteria</taxon>
        <taxon>Enterobacterales</taxon>
        <taxon>Erwiniaceae</taxon>
        <taxon>Erwinia</taxon>
    </lineage>
</organism>
<accession>A0ABN6DJQ5</accession>
<name>A0ABN6DJQ5_ERWRD</name>